<proteinExistence type="predicted"/>
<evidence type="ECO:0008006" key="3">
    <source>
        <dbReference type="Google" id="ProtNLM"/>
    </source>
</evidence>
<dbReference type="EMBL" id="LGRX02035745">
    <property type="protein sequence ID" value="KAK3233338.1"/>
    <property type="molecule type" value="Genomic_DNA"/>
</dbReference>
<keyword evidence="2" id="KW-1185">Reference proteome</keyword>
<dbReference type="AlphaFoldDB" id="A0AAE0BB32"/>
<reference evidence="1 2" key="1">
    <citation type="journal article" date="2015" name="Genome Biol. Evol.">
        <title>Comparative Genomics of a Bacterivorous Green Alga Reveals Evolutionary Causalities and Consequences of Phago-Mixotrophic Mode of Nutrition.</title>
        <authorList>
            <person name="Burns J.A."/>
            <person name="Paasch A."/>
            <person name="Narechania A."/>
            <person name="Kim E."/>
        </authorList>
    </citation>
    <scope>NUCLEOTIDE SEQUENCE [LARGE SCALE GENOMIC DNA]</scope>
    <source>
        <strain evidence="1 2">PLY_AMNH</strain>
    </source>
</reference>
<comment type="caution">
    <text evidence="1">The sequence shown here is derived from an EMBL/GenBank/DDBJ whole genome shotgun (WGS) entry which is preliminary data.</text>
</comment>
<evidence type="ECO:0000313" key="2">
    <source>
        <dbReference type="Proteomes" id="UP001190700"/>
    </source>
</evidence>
<organism evidence="1 2">
    <name type="scientific">Cymbomonas tetramitiformis</name>
    <dbReference type="NCBI Taxonomy" id="36881"/>
    <lineage>
        <taxon>Eukaryota</taxon>
        <taxon>Viridiplantae</taxon>
        <taxon>Chlorophyta</taxon>
        <taxon>Pyramimonadophyceae</taxon>
        <taxon>Pyramimonadales</taxon>
        <taxon>Pyramimonadaceae</taxon>
        <taxon>Cymbomonas</taxon>
    </lineage>
</organism>
<accession>A0AAE0BB32</accession>
<dbReference type="Proteomes" id="UP001190700">
    <property type="component" value="Unassembled WGS sequence"/>
</dbReference>
<sequence>MAGAGCGRTTGGVLALDDDWYKGTVTDVAGTWQHRILYDNGDKEWLQLSEELTRPERLEAEEDNDVALVDEGTSALRERWRDELGVGRFTELVVQMQE</sequence>
<name>A0AAE0BB32_9CHLO</name>
<gene>
    <name evidence="1" type="ORF">CYMTET_56354</name>
</gene>
<dbReference type="Gene3D" id="2.30.30.140">
    <property type="match status" value="1"/>
</dbReference>
<protein>
    <recommendedName>
        <fullName evidence="3">Tudor domain-containing protein</fullName>
    </recommendedName>
</protein>
<evidence type="ECO:0000313" key="1">
    <source>
        <dbReference type="EMBL" id="KAK3233338.1"/>
    </source>
</evidence>